<dbReference type="PANTHER" id="PTHR46580">
    <property type="entry name" value="SENSOR KINASE-RELATED"/>
    <property type="match status" value="1"/>
</dbReference>
<dbReference type="Gene3D" id="2.130.10.130">
    <property type="entry name" value="Integrin alpha, N-terminal"/>
    <property type="match status" value="3"/>
</dbReference>
<evidence type="ECO:0008006" key="4">
    <source>
        <dbReference type="Google" id="ProtNLM"/>
    </source>
</evidence>
<gene>
    <name evidence="2" type="ORF">JF50_08690</name>
</gene>
<accession>A0A0C1MRK2</accession>
<dbReference type="InterPro" id="IPR013517">
    <property type="entry name" value="FG-GAP"/>
</dbReference>
<dbReference type="Proteomes" id="UP000031327">
    <property type="component" value="Unassembled WGS sequence"/>
</dbReference>
<comment type="caution">
    <text evidence="2">The sequence shown here is derived from an EMBL/GenBank/DDBJ whole genome shotgun (WGS) entry which is preliminary data.</text>
</comment>
<evidence type="ECO:0000313" key="3">
    <source>
        <dbReference type="Proteomes" id="UP000031327"/>
    </source>
</evidence>
<proteinExistence type="predicted"/>
<dbReference type="PANTHER" id="PTHR46580:SF4">
    <property type="entry name" value="ATP_GTP-BINDING PROTEIN"/>
    <property type="match status" value="1"/>
</dbReference>
<sequence>MKRLLPLALFSSLIYAYDPINLQYNADGKLIMLDKDSAFVAGNDEAAYLQKIDLKSKQTSLLSLPDKPIMYSLGKLANHQGAQAFVLTEQGVFHAGLTKTQQLVNTSSLFTADAFSYFKYQTFTLDVNGDGLTDFYLPGIEEQTVYVQQQNGKFASIVLPLRAKTEAHVTEQHFTVSHTLPQFPTLADINGDGIDDLMFYEQKAVRYFLATSQGPSKQLQTLIEIDSESKQRIEKLRDFNNDGLPDIHIIESLTDDTDKDKDLDSESIHRIFFSQQTNNGLVFKDNPDLQLTLEETSSIAHIGDFDGDGVNDLAVISFDIGFMDIISIASAAMENKEVTLDSAISIFKGKKDKQFSKKAASKKSFEIAMNMNESSSGAGKGIIFKDFNGDGLTDLLIRADTNELKVYFGDEKRGLSRRAKRIKRSLPKSSSDIYSHDLNQDGKEEIVLKVKDKKEGFRLEAIQISK</sequence>
<name>A0A0C1MRK2_9GAMM</name>
<dbReference type="InterPro" id="IPR028994">
    <property type="entry name" value="Integrin_alpha_N"/>
</dbReference>
<protein>
    <recommendedName>
        <fullName evidence="4">VCBS repeat-containing protein</fullName>
    </recommendedName>
</protein>
<evidence type="ECO:0000256" key="1">
    <source>
        <dbReference type="ARBA" id="ARBA00022729"/>
    </source>
</evidence>
<keyword evidence="1" id="KW-0732">Signal</keyword>
<evidence type="ECO:0000313" key="2">
    <source>
        <dbReference type="EMBL" id="KID57293.1"/>
    </source>
</evidence>
<organism evidence="2 3">
    <name type="scientific">Pseudoalteromonas luteoviolacea</name>
    <dbReference type="NCBI Taxonomy" id="43657"/>
    <lineage>
        <taxon>Bacteria</taxon>
        <taxon>Pseudomonadati</taxon>
        <taxon>Pseudomonadota</taxon>
        <taxon>Gammaproteobacteria</taxon>
        <taxon>Alteromonadales</taxon>
        <taxon>Pseudoalteromonadaceae</taxon>
        <taxon>Pseudoalteromonas</taxon>
    </lineage>
</organism>
<dbReference type="EMBL" id="JWIC01000005">
    <property type="protein sequence ID" value="KID57293.1"/>
    <property type="molecule type" value="Genomic_DNA"/>
</dbReference>
<reference evidence="2 3" key="1">
    <citation type="submission" date="2014-12" db="EMBL/GenBank/DDBJ databases">
        <title>Draft Genome Sequence of Pseudoalteromonas luteoviolacea HI1.</title>
        <authorList>
            <person name="Asahina A.Y."/>
            <person name="Hadfield M.G."/>
        </authorList>
    </citation>
    <scope>NUCLEOTIDE SEQUENCE [LARGE SCALE GENOMIC DNA]</scope>
    <source>
        <strain evidence="2 3">HI1</strain>
    </source>
</reference>
<dbReference type="RefSeq" id="WP_039609066.1">
    <property type="nucleotide sequence ID" value="NZ_JWIC01000005.1"/>
</dbReference>
<dbReference type="AlphaFoldDB" id="A0A0C1MRK2"/>
<dbReference type="Pfam" id="PF13517">
    <property type="entry name" value="FG-GAP_3"/>
    <property type="match status" value="2"/>
</dbReference>
<dbReference type="SUPFAM" id="SSF69318">
    <property type="entry name" value="Integrin alpha N-terminal domain"/>
    <property type="match status" value="2"/>
</dbReference>
<dbReference type="OrthoDB" id="7054769at2"/>